<keyword evidence="2" id="KW-0904">Protein phosphatase</keyword>
<feature type="transmembrane region" description="Helical" evidence="3">
    <location>
        <begin position="137"/>
        <end position="155"/>
    </location>
</feature>
<protein>
    <recommendedName>
        <fullName evidence="4">Tyrosine specific protein phosphatases domain-containing protein</fullName>
    </recommendedName>
</protein>
<evidence type="ECO:0000313" key="5">
    <source>
        <dbReference type="EMBL" id="SEQ96398.1"/>
    </source>
</evidence>
<evidence type="ECO:0000256" key="2">
    <source>
        <dbReference type="ARBA" id="ARBA00022912"/>
    </source>
</evidence>
<feature type="domain" description="Tyrosine specific protein phosphatases" evidence="4">
    <location>
        <begin position="362"/>
        <end position="431"/>
    </location>
</feature>
<accession>A0A1H9KBF9</accession>
<dbReference type="GO" id="GO:0004721">
    <property type="term" value="F:phosphoprotein phosphatase activity"/>
    <property type="evidence" value="ECO:0007669"/>
    <property type="project" value="UniProtKB-KW"/>
</dbReference>
<feature type="transmembrane region" description="Helical" evidence="3">
    <location>
        <begin position="222"/>
        <end position="240"/>
    </location>
</feature>
<proteinExistence type="predicted"/>
<dbReference type="Proteomes" id="UP000198749">
    <property type="component" value="Unassembled WGS sequence"/>
</dbReference>
<feature type="transmembrane region" description="Helical" evidence="3">
    <location>
        <begin position="246"/>
        <end position="264"/>
    </location>
</feature>
<dbReference type="InterPro" id="IPR026841">
    <property type="entry name" value="Aur1/Ipt1"/>
</dbReference>
<dbReference type="Pfam" id="PF00782">
    <property type="entry name" value="DSPc"/>
    <property type="match status" value="1"/>
</dbReference>
<feature type="transmembrane region" description="Helical" evidence="3">
    <location>
        <begin position="20"/>
        <end position="40"/>
    </location>
</feature>
<feature type="transmembrane region" description="Helical" evidence="3">
    <location>
        <begin position="95"/>
        <end position="117"/>
    </location>
</feature>
<keyword evidence="3" id="KW-1133">Transmembrane helix</keyword>
<dbReference type="OrthoDB" id="142078at2"/>
<dbReference type="AlphaFoldDB" id="A0A1H9KBF9"/>
<feature type="transmembrane region" description="Helical" evidence="3">
    <location>
        <begin position="167"/>
        <end position="185"/>
    </location>
</feature>
<evidence type="ECO:0000256" key="3">
    <source>
        <dbReference type="SAM" id="Phobius"/>
    </source>
</evidence>
<dbReference type="InterPro" id="IPR020422">
    <property type="entry name" value="TYR_PHOSPHATASE_DUAL_dom"/>
</dbReference>
<dbReference type="InterPro" id="IPR016130">
    <property type="entry name" value="Tyr_Pase_AS"/>
</dbReference>
<dbReference type="CDD" id="cd03386">
    <property type="entry name" value="PAP2_Aur1_like"/>
    <property type="match status" value="1"/>
</dbReference>
<dbReference type="Gene3D" id="3.90.190.10">
    <property type="entry name" value="Protein tyrosine phosphatase superfamily"/>
    <property type="match status" value="1"/>
</dbReference>
<dbReference type="RefSeq" id="WP_091360643.1">
    <property type="nucleotide sequence ID" value="NZ_AP025284.1"/>
</dbReference>
<dbReference type="PROSITE" id="PS50056">
    <property type="entry name" value="TYR_PHOSPHATASE_2"/>
    <property type="match status" value="1"/>
</dbReference>
<reference evidence="6" key="1">
    <citation type="submission" date="2016-10" db="EMBL/GenBank/DDBJ databases">
        <authorList>
            <person name="Varghese N."/>
            <person name="Submissions S."/>
        </authorList>
    </citation>
    <scope>NUCLEOTIDE SEQUENCE [LARGE SCALE GENOMIC DNA]</scope>
    <source>
        <strain evidence="6">DSM 18887</strain>
    </source>
</reference>
<keyword evidence="6" id="KW-1185">Reference proteome</keyword>
<dbReference type="STRING" id="355243.SAMN03080615_03428"/>
<dbReference type="InterPro" id="IPR000340">
    <property type="entry name" value="Dual-sp_phosphatase_cat-dom"/>
</dbReference>
<keyword evidence="3" id="KW-0812">Transmembrane</keyword>
<dbReference type="Pfam" id="PF14378">
    <property type="entry name" value="PAP2_3"/>
    <property type="match status" value="1"/>
</dbReference>
<gene>
    <name evidence="5" type="ORF">SAMN03080615_03428</name>
</gene>
<dbReference type="InterPro" id="IPR029021">
    <property type="entry name" value="Prot-tyrosine_phosphatase-like"/>
</dbReference>
<feature type="transmembrane region" description="Helical" evidence="3">
    <location>
        <begin position="60"/>
        <end position="83"/>
    </location>
</feature>
<feature type="transmembrane region" description="Helical" evidence="3">
    <location>
        <begin position="276"/>
        <end position="295"/>
    </location>
</feature>
<keyword evidence="3" id="KW-0472">Membrane</keyword>
<dbReference type="GO" id="GO:0016020">
    <property type="term" value="C:membrane"/>
    <property type="evidence" value="ECO:0007669"/>
    <property type="project" value="UniProtKB-SubCell"/>
</dbReference>
<evidence type="ECO:0000256" key="1">
    <source>
        <dbReference type="ARBA" id="ARBA00022801"/>
    </source>
</evidence>
<dbReference type="InterPro" id="IPR000387">
    <property type="entry name" value="Tyr_Pase_dom"/>
</dbReference>
<organism evidence="5 6">
    <name type="scientific">Amphritea atlantica</name>
    <dbReference type="NCBI Taxonomy" id="355243"/>
    <lineage>
        <taxon>Bacteria</taxon>
        <taxon>Pseudomonadati</taxon>
        <taxon>Pseudomonadota</taxon>
        <taxon>Gammaproteobacteria</taxon>
        <taxon>Oceanospirillales</taxon>
        <taxon>Oceanospirillaceae</taxon>
        <taxon>Amphritea</taxon>
    </lineage>
</organism>
<dbReference type="PANTHER" id="PTHR47216:SF4">
    <property type="entry name" value="OS01G0859400 PROTEIN"/>
    <property type="match status" value="1"/>
</dbReference>
<sequence length="447" mass="50352">MNTESVMLGDQPPRPWLRALLWLAFLGPAFFISYGFANAFTAGRSDVGQYVFAWETQIPFWDWTIIPYMSIDLLYGISLFLCTSKAELDRHALRLLTATAVSVSCFLLFPLEFTFVRPPTDGLYGELFNLLTGFDKPYNQAPSLHISLLVLIWYTFSQHLRGLLPRLLMHSWMLLIGISVLTTWQHHVIDVIGGLIVALVVMYMIPPVAHRWHWAGQRNSKLAGYYCFATLILSLSAIFIGSWGWLLLWPATATALMALAYWGLGISVFQYDNQKMSLPALILLTPYLLGAHLSARLLSRHRQGCVKVTDGVWLSKVPGREELQTSGASLHLNLTAEMRPLSYRCNHTYRIPMLDLAIPDEATLWAAIQTLNCLAENKKTVLVHCALGLSRSALVVAGWLLYSHKARSVGQAVDMITQIRPDCILHEGHRALLHKISRPTMEIDNDH</sequence>
<dbReference type="EMBL" id="FOGB01000012">
    <property type="protein sequence ID" value="SEQ96398.1"/>
    <property type="molecule type" value="Genomic_DNA"/>
</dbReference>
<dbReference type="PANTHER" id="PTHR47216">
    <property type="match status" value="1"/>
</dbReference>
<evidence type="ECO:0000313" key="6">
    <source>
        <dbReference type="Proteomes" id="UP000198749"/>
    </source>
</evidence>
<dbReference type="PROSITE" id="PS00383">
    <property type="entry name" value="TYR_PHOSPHATASE_1"/>
    <property type="match status" value="1"/>
</dbReference>
<dbReference type="SUPFAM" id="SSF52799">
    <property type="entry name" value="(Phosphotyrosine protein) phosphatases II"/>
    <property type="match status" value="1"/>
</dbReference>
<name>A0A1H9KBF9_9GAMM</name>
<evidence type="ECO:0000259" key="4">
    <source>
        <dbReference type="PROSITE" id="PS50056"/>
    </source>
</evidence>
<keyword evidence="1" id="KW-0378">Hydrolase</keyword>
<feature type="transmembrane region" description="Helical" evidence="3">
    <location>
        <begin position="191"/>
        <end position="210"/>
    </location>
</feature>
<dbReference type="SMART" id="SM00195">
    <property type="entry name" value="DSPc"/>
    <property type="match status" value="1"/>
</dbReference>